<evidence type="ECO:0000256" key="9">
    <source>
        <dbReference type="ARBA" id="ARBA00044673"/>
    </source>
</evidence>
<feature type="domain" description="Clp1 P-loop" evidence="10">
    <location>
        <begin position="83"/>
        <end position="244"/>
    </location>
</feature>
<evidence type="ECO:0000313" key="12">
    <source>
        <dbReference type="Proteomes" id="UP000002613"/>
    </source>
</evidence>
<dbReference type="STRING" id="589924.Ferp_1721"/>
<accession>D3RZF2</accession>
<dbReference type="OrthoDB" id="359472at2157"/>
<comment type="catalytic activity">
    <reaction evidence="8">
        <text>a 5'-end dephospho-ribonucleoside-RNA + ATP = a 5'-end 5'-phospho-ribonucleoside-RNA + ADP + H(+)</text>
        <dbReference type="Rhea" id="RHEA:54580"/>
        <dbReference type="Rhea" id="RHEA-COMP:13936"/>
        <dbReference type="Rhea" id="RHEA-COMP:15179"/>
        <dbReference type="ChEBI" id="CHEBI:15378"/>
        <dbReference type="ChEBI" id="CHEBI:30616"/>
        <dbReference type="ChEBI" id="CHEBI:138282"/>
        <dbReference type="ChEBI" id="CHEBI:138284"/>
        <dbReference type="ChEBI" id="CHEBI:456216"/>
        <dbReference type="EC" id="2.7.1.78"/>
    </reaction>
</comment>
<dbReference type="Proteomes" id="UP000002613">
    <property type="component" value="Chromosome"/>
</dbReference>
<keyword evidence="3" id="KW-0808">Transferase</keyword>
<keyword evidence="4" id="KW-0547">Nucleotide-binding</keyword>
<evidence type="ECO:0000256" key="8">
    <source>
        <dbReference type="ARBA" id="ARBA00044641"/>
    </source>
</evidence>
<dbReference type="PANTHER" id="PTHR12755">
    <property type="entry name" value="CLEAVAGE/POLYADENYLATION FACTOR IA SUBUNIT CLP1P"/>
    <property type="match status" value="1"/>
</dbReference>
<dbReference type="PaxDb" id="589924-Ferp_1721"/>
<dbReference type="RefSeq" id="WP_012966204.1">
    <property type="nucleotide sequence ID" value="NC_013849.1"/>
</dbReference>
<dbReference type="HOGENOM" id="CLU_051301_1_0_2"/>
<dbReference type="EMBL" id="CP001899">
    <property type="protein sequence ID" value="ADC65865.1"/>
    <property type="molecule type" value="Genomic_DNA"/>
</dbReference>
<evidence type="ECO:0000256" key="3">
    <source>
        <dbReference type="ARBA" id="ARBA00022679"/>
    </source>
</evidence>
<proteinExistence type="predicted"/>
<dbReference type="eggNOG" id="arCOG04127">
    <property type="taxonomic scope" value="Archaea"/>
</dbReference>
<dbReference type="PANTHER" id="PTHR12755:SF3">
    <property type="entry name" value="POLYNUCLEOTIDE 5'-HYDROXYL-KINASE NOL9"/>
    <property type="match status" value="1"/>
</dbReference>
<dbReference type="InterPro" id="IPR032319">
    <property type="entry name" value="CLP1_P"/>
</dbReference>
<evidence type="ECO:0000256" key="4">
    <source>
        <dbReference type="ARBA" id="ARBA00022741"/>
    </source>
</evidence>
<dbReference type="InterPro" id="IPR045116">
    <property type="entry name" value="Clp1/Grc3"/>
</dbReference>
<reference evidence="11 12" key="2">
    <citation type="journal article" date="2011" name="Stand. Genomic Sci.">
        <title>Complete genome sequence of Ferroglobus placidus AEDII12DO.</title>
        <authorList>
            <person name="Anderson I."/>
            <person name="Risso C."/>
            <person name="Holmes D."/>
            <person name="Lucas S."/>
            <person name="Copeland A."/>
            <person name="Lapidus A."/>
            <person name="Cheng J.F."/>
            <person name="Bruce D."/>
            <person name="Goodwin L."/>
            <person name="Pitluck S."/>
            <person name="Saunders E."/>
            <person name="Brettin T."/>
            <person name="Detter J.C."/>
            <person name="Han C."/>
            <person name="Tapia R."/>
            <person name="Larimer F."/>
            <person name="Land M."/>
            <person name="Hauser L."/>
            <person name="Woyke T."/>
            <person name="Lovley D."/>
            <person name="Kyrpides N."/>
            <person name="Ivanova N."/>
        </authorList>
    </citation>
    <scope>NUCLEOTIDE SEQUENCE [LARGE SCALE GENOMIC DNA]</scope>
    <source>
        <strain evidence="12">DSM 10642 / AEDII12DO</strain>
    </source>
</reference>
<dbReference type="GO" id="GO:0005524">
    <property type="term" value="F:ATP binding"/>
    <property type="evidence" value="ECO:0007669"/>
    <property type="project" value="UniProtKB-KW"/>
</dbReference>
<dbReference type="KEGG" id="fpl:Ferp_1721"/>
<gene>
    <name evidence="11" type="ordered locus">Ferp_1721</name>
</gene>
<dbReference type="GeneID" id="8779248"/>
<comment type="function">
    <text evidence="7">Polynucleotide kinase that can phosphorylate the 5'-hydroxyl groups of both single-stranded RNA (ssRNA) and single-stranded DNA (ssDNA). Exhibits a strong preference for ssRNA.</text>
</comment>
<reference evidence="12" key="1">
    <citation type="submission" date="2010-02" db="EMBL/GenBank/DDBJ databases">
        <title>Complete sequence of Ferroglobus placidus DSM 10642.</title>
        <authorList>
            <consortium name="US DOE Joint Genome Institute"/>
            <person name="Lucas S."/>
            <person name="Copeland A."/>
            <person name="Lapidus A."/>
            <person name="Cheng J.-F."/>
            <person name="Bruce D."/>
            <person name="Goodwin L."/>
            <person name="Pitluck S."/>
            <person name="Saunders E."/>
            <person name="Brettin T."/>
            <person name="Detter J.C."/>
            <person name="Han C."/>
            <person name="Tapia R."/>
            <person name="Larimer F."/>
            <person name="Land M."/>
            <person name="Hauser L."/>
            <person name="Kyrpides N."/>
            <person name="Ivanova N."/>
            <person name="Holmes D."/>
            <person name="Lovley D."/>
            <person name="Kyrpides N."/>
            <person name="Anderson I.J."/>
            <person name="Woyke T."/>
        </authorList>
    </citation>
    <scope>NUCLEOTIDE SEQUENCE [LARGE SCALE GENOMIC DNA]</scope>
    <source>
        <strain evidence="12">DSM 10642 / AEDII12DO</strain>
    </source>
</reference>
<dbReference type="Gene3D" id="3.40.50.300">
    <property type="entry name" value="P-loop containing nucleotide triphosphate hydrolases"/>
    <property type="match status" value="1"/>
</dbReference>
<keyword evidence="6" id="KW-0067">ATP-binding</keyword>
<keyword evidence="12" id="KW-1185">Reference proteome</keyword>
<dbReference type="AlphaFoldDB" id="D3RZF2"/>
<evidence type="ECO:0000313" key="11">
    <source>
        <dbReference type="EMBL" id="ADC65865.1"/>
    </source>
</evidence>
<dbReference type="GO" id="GO:0006396">
    <property type="term" value="P:RNA processing"/>
    <property type="evidence" value="ECO:0007669"/>
    <property type="project" value="InterPro"/>
</dbReference>
<comment type="cofactor">
    <cofactor evidence="1">
        <name>a divalent metal cation</name>
        <dbReference type="ChEBI" id="CHEBI:60240"/>
    </cofactor>
</comment>
<dbReference type="EC" id="2.7.1.78" evidence="2"/>
<evidence type="ECO:0000256" key="6">
    <source>
        <dbReference type="ARBA" id="ARBA00022840"/>
    </source>
</evidence>
<evidence type="ECO:0000256" key="5">
    <source>
        <dbReference type="ARBA" id="ARBA00022777"/>
    </source>
</evidence>
<organism evidence="11 12">
    <name type="scientific">Ferroglobus placidus (strain DSM 10642 / AEDII12DO)</name>
    <dbReference type="NCBI Taxonomy" id="589924"/>
    <lineage>
        <taxon>Archaea</taxon>
        <taxon>Methanobacteriati</taxon>
        <taxon>Methanobacteriota</taxon>
        <taxon>Archaeoglobi</taxon>
        <taxon>Archaeoglobales</taxon>
        <taxon>Archaeoglobaceae</taxon>
        <taxon>Ferroglobus</taxon>
    </lineage>
</organism>
<evidence type="ECO:0000259" key="10">
    <source>
        <dbReference type="Pfam" id="PF16575"/>
    </source>
</evidence>
<dbReference type="Pfam" id="PF16575">
    <property type="entry name" value="CLP1_P"/>
    <property type="match status" value="1"/>
</dbReference>
<dbReference type="GO" id="GO:0051734">
    <property type="term" value="F:ATP-dependent polynucleotide 5'-hydroxyl-kinase activity"/>
    <property type="evidence" value="ECO:0007669"/>
    <property type="project" value="UniProtKB-EC"/>
</dbReference>
<keyword evidence="5" id="KW-0418">Kinase</keyword>
<dbReference type="InterPro" id="IPR027417">
    <property type="entry name" value="P-loop_NTPase"/>
</dbReference>
<sequence>MIEGNTTILLENGKIEVLKGEAEVFGCRGKYFEAPKGKVLPVYFPEDSEARIEGNYIAVNGSTIPKSWEKFVEEDWNRIFLYGAVDTGKSSFCVFVSHKLDIDYVLDADVGQADISHPGSMALGKRRENAYLLSMFQLISCEFVGSISPMNREARCLRAFKKLVDRAGENLVIDTTGWIHGKRAVEYKLAKIEIAKPDVIVCFSDPPREFSDYEVFEAESFVIKKRDREMRAYIRGKSYEKWFENAREIEVSVDEVKLYFTSLFSGEKVEDEILFSFGDVIYAEKCGSSLNIYSENFDIGGEGLKALKEYYNVVEVNVVSPKDFENLLVGLYSDEYLCPGLIKEVDFEEKKIKVLASTSEKPKRIEFGEFKIENGREVFVRIP</sequence>
<protein>
    <recommendedName>
        <fullName evidence="2">polynucleotide 5'-hydroxyl-kinase</fullName>
        <ecNumber evidence="2">2.7.1.78</ecNumber>
    </recommendedName>
</protein>
<evidence type="ECO:0000256" key="1">
    <source>
        <dbReference type="ARBA" id="ARBA00001968"/>
    </source>
</evidence>
<evidence type="ECO:0000256" key="7">
    <source>
        <dbReference type="ARBA" id="ARBA00024737"/>
    </source>
</evidence>
<evidence type="ECO:0000256" key="2">
    <source>
        <dbReference type="ARBA" id="ARBA00012157"/>
    </source>
</evidence>
<name>D3RZF2_FERPA</name>
<comment type="catalytic activity">
    <reaction evidence="9">
        <text>a 5'-end dephospho-2'-deoxyribonucleoside-DNA + ATP = a 5'-end 5'-phospho-2'-deoxyribonucleoside-DNA + ADP + H(+)</text>
        <dbReference type="Rhea" id="RHEA:15669"/>
        <dbReference type="Rhea" id="RHEA-COMP:13180"/>
        <dbReference type="Rhea" id="RHEA-COMP:13184"/>
        <dbReference type="ChEBI" id="CHEBI:15378"/>
        <dbReference type="ChEBI" id="CHEBI:30616"/>
        <dbReference type="ChEBI" id="CHEBI:136412"/>
        <dbReference type="ChEBI" id="CHEBI:136416"/>
        <dbReference type="ChEBI" id="CHEBI:456216"/>
        <dbReference type="EC" id="2.7.1.78"/>
    </reaction>
</comment>